<keyword evidence="3" id="KW-1185">Reference proteome</keyword>
<dbReference type="InterPro" id="IPR012902">
    <property type="entry name" value="N_methyl_site"/>
</dbReference>
<name>A0A927FGH1_9BURK</name>
<comment type="caution">
    <text evidence="2">The sequence shown here is derived from an EMBL/GenBank/DDBJ whole genome shotgun (WGS) entry which is preliminary data.</text>
</comment>
<dbReference type="Gene3D" id="3.30.700.10">
    <property type="entry name" value="Glycoprotein, Type 4 Pilin"/>
    <property type="match status" value="1"/>
</dbReference>
<feature type="transmembrane region" description="Helical" evidence="1">
    <location>
        <begin position="20"/>
        <end position="40"/>
    </location>
</feature>
<protein>
    <submittedName>
        <fullName evidence="2">Prepilin-type N-terminal cleavage/methylation domain-containing protein</fullName>
    </submittedName>
</protein>
<dbReference type="SUPFAM" id="SSF54523">
    <property type="entry name" value="Pili subunits"/>
    <property type="match status" value="1"/>
</dbReference>
<reference evidence="2" key="1">
    <citation type="submission" date="2020-09" db="EMBL/GenBank/DDBJ databases">
        <title>Genome seq and assembly of Limnohabitants sp.</title>
        <authorList>
            <person name="Chhetri G."/>
        </authorList>
    </citation>
    <scope>NUCLEOTIDE SEQUENCE</scope>
    <source>
        <strain evidence="2">JUR4</strain>
    </source>
</reference>
<sequence length="154" mass="16340">MPTLAAGSKRPRGDGGFTLLELLVVVALIAIATAGASLALRDSADGALDRDAQRLAALLETARAQARASELTVVWRTQAAGFVFEGLPPPGLPRQWLAPTTFAHATPVLLGPEPLIPPQAIALSSTTRPDRRLWVVTDGLRPFTVQNSPTMETR</sequence>
<evidence type="ECO:0000256" key="1">
    <source>
        <dbReference type="SAM" id="Phobius"/>
    </source>
</evidence>
<organism evidence="2 3">
    <name type="scientific">Limnohabitans radicicola</name>
    <dbReference type="NCBI Taxonomy" id="2771427"/>
    <lineage>
        <taxon>Bacteria</taxon>
        <taxon>Pseudomonadati</taxon>
        <taxon>Pseudomonadota</taxon>
        <taxon>Betaproteobacteria</taxon>
        <taxon>Burkholderiales</taxon>
        <taxon>Comamonadaceae</taxon>
        <taxon>Limnohabitans</taxon>
    </lineage>
</organism>
<keyword evidence="1" id="KW-0472">Membrane</keyword>
<evidence type="ECO:0000313" key="2">
    <source>
        <dbReference type="EMBL" id="MBD8049512.1"/>
    </source>
</evidence>
<dbReference type="RefSeq" id="WP_191817973.1">
    <property type="nucleotide sequence ID" value="NZ_JACYFT010000001.1"/>
</dbReference>
<keyword evidence="1" id="KW-1133">Transmembrane helix</keyword>
<evidence type="ECO:0000313" key="3">
    <source>
        <dbReference type="Proteomes" id="UP000647424"/>
    </source>
</evidence>
<proteinExistence type="predicted"/>
<dbReference type="Proteomes" id="UP000647424">
    <property type="component" value="Unassembled WGS sequence"/>
</dbReference>
<dbReference type="EMBL" id="JACYFT010000001">
    <property type="protein sequence ID" value="MBD8049512.1"/>
    <property type="molecule type" value="Genomic_DNA"/>
</dbReference>
<dbReference type="NCBIfam" id="TIGR02532">
    <property type="entry name" value="IV_pilin_GFxxxE"/>
    <property type="match status" value="1"/>
</dbReference>
<dbReference type="PROSITE" id="PS00409">
    <property type="entry name" value="PROKAR_NTER_METHYL"/>
    <property type="match status" value="1"/>
</dbReference>
<dbReference type="AlphaFoldDB" id="A0A927FGH1"/>
<gene>
    <name evidence="2" type="ORF">IC609_03075</name>
</gene>
<dbReference type="Pfam" id="PF07963">
    <property type="entry name" value="N_methyl"/>
    <property type="match status" value="1"/>
</dbReference>
<accession>A0A927FGH1</accession>
<keyword evidence="1" id="KW-0812">Transmembrane</keyword>
<dbReference type="InterPro" id="IPR045584">
    <property type="entry name" value="Pilin-like"/>
</dbReference>